<accession>A0ABS4VJD7</accession>
<dbReference type="Proteomes" id="UP001519311">
    <property type="component" value="Unassembled WGS sequence"/>
</dbReference>
<evidence type="ECO:0000256" key="1">
    <source>
        <dbReference type="ARBA" id="ARBA00023002"/>
    </source>
</evidence>
<dbReference type="EMBL" id="JAGINS010000002">
    <property type="protein sequence ID" value="MBP2364040.1"/>
    <property type="molecule type" value="Genomic_DNA"/>
</dbReference>
<dbReference type="GeneID" id="97346542"/>
<dbReference type="PANTHER" id="PTHR14239">
    <property type="entry name" value="DUDULIN-RELATED"/>
    <property type="match status" value="1"/>
</dbReference>
<sequence>MSTLGIIGSGVMGTVIARLAVGNGIPVVMSNSRGPESLAGLVADLGPLATAGTVEQASRAGDLVVMALPVTDYRSVPAAPLRGRTLLDTSNYYPIRDGRIEELDSEKLTTSELIQQHFDGVHLVKAFSGILAHHITQLARPSGHPERSAVAIAGNDASAKTGASALIHTIGFDTVDVGSLADSWRIEPETTAYTWLYMADKDTAFEDRTEALGAPLPAAALRAALVNVERVRVADRTF</sequence>
<dbReference type="RefSeq" id="WP_056799821.1">
    <property type="nucleotide sequence ID" value="NZ_BMWJ01000007.1"/>
</dbReference>
<dbReference type="Pfam" id="PF03807">
    <property type="entry name" value="F420_oxidored"/>
    <property type="match status" value="1"/>
</dbReference>
<gene>
    <name evidence="3" type="ORF">JOF59_006532</name>
</gene>
<protein>
    <submittedName>
        <fullName evidence="3">Dinucleotide-binding enzyme</fullName>
    </submittedName>
</protein>
<dbReference type="Gene3D" id="3.40.50.720">
    <property type="entry name" value="NAD(P)-binding Rossmann-like Domain"/>
    <property type="match status" value="1"/>
</dbReference>
<proteinExistence type="predicted"/>
<dbReference type="InterPro" id="IPR051267">
    <property type="entry name" value="STEAP_metalloreductase"/>
</dbReference>
<name>A0ABS4VJD7_9ACTN</name>
<evidence type="ECO:0000313" key="3">
    <source>
        <dbReference type="EMBL" id="MBP2364040.1"/>
    </source>
</evidence>
<dbReference type="PANTHER" id="PTHR14239:SF10">
    <property type="entry name" value="REDUCTASE"/>
    <property type="match status" value="1"/>
</dbReference>
<evidence type="ECO:0000259" key="2">
    <source>
        <dbReference type="Pfam" id="PF03807"/>
    </source>
</evidence>
<keyword evidence="4" id="KW-1185">Reference proteome</keyword>
<dbReference type="InterPro" id="IPR036291">
    <property type="entry name" value="NAD(P)-bd_dom_sf"/>
</dbReference>
<comment type="caution">
    <text evidence="3">The sequence shown here is derived from an EMBL/GenBank/DDBJ whole genome shotgun (WGS) entry which is preliminary data.</text>
</comment>
<reference evidence="3 4" key="1">
    <citation type="submission" date="2021-03" db="EMBL/GenBank/DDBJ databases">
        <title>Sequencing the genomes of 1000 actinobacteria strains.</title>
        <authorList>
            <person name="Klenk H.-P."/>
        </authorList>
    </citation>
    <scope>NUCLEOTIDE SEQUENCE [LARGE SCALE GENOMIC DNA]</scope>
    <source>
        <strain evidence="3 4">DSM 40843</strain>
    </source>
</reference>
<keyword evidence="1" id="KW-0560">Oxidoreductase</keyword>
<organism evidence="3 4">
    <name type="scientific">Streptomyces clavifer</name>
    <dbReference type="NCBI Taxonomy" id="68188"/>
    <lineage>
        <taxon>Bacteria</taxon>
        <taxon>Bacillati</taxon>
        <taxon>Actinomycetota</taxon>
        <taxon>Actinomycetes</taxon>
        <taxon>Kitasatosporales</taxon>
        <taxon>Streptomycetaceae</taxon>
        <taxon>Streptomyces</taxon>
    </lineage>
</organism>
<dbReference type="SUPFAM" id="SSF51735">
    <property type="entry name" value="NAD(P)-binding Rossmann-fold domains"/>
    <property type="match status" value="1"/>
</dbReference>
<evidence type="ECO:0000313" key="4">
    <source>
        <dbReference type="Proteomes" id="UP001519311"/>
    </source>
</evidence>
<dbReference type="InterPro" id="IPR028939">
    <property type="entry name" value="P5C_Rdtase_cat_N"/>
</dbReference>
<feature type="domain" description="Pyrroline-5-carboxylate reductase catalytic N-terminal" evidence="2">
    <location>
        <begin position="4"/>
        <end position="92"/>
    </location>
</feature>